<proteinExistence type="predicted"/>
<keyword evidence="2" id="KW-1185">Reference proteome</keyword>
<protein>
    <submittedName>
        <fullName evidence="1">Uncharacterized protein</fullName>
    </submittedName>
</protein>
<accession>V7HX52</accession>
<sequence>MGADKELATRADFDETYATKRWTDYVVYGKDPQTNRWLIINVIYGDEFH</sequence>
<reference evidence="1 2" key="1">
    <citation type="journal article" date="2014" name="Genome Announc.">
        <title>The Genome of the Predominant Equine Lactobacillus Species, Lactobacillus equi, Is Reflective of Its Lifestyle Adaptations to an Herbivorous Host.</title>
        <authorList>
            <person name="O'Donnell M.M."/>
            <person name="Harris H.M."/>
            <person name="O'Toole P.W."/>
            <person name="Ross R.P."/>
        </authorList>
    </citation>
    <scope>NUCLEOTIDE SEQUENCE [LARGE SCALE GENOMIC DNA]</scope>
    <source>
        <strain evidence="1 2">DPC 6820</strain>
    </source>
</reference>
<dbReference type="AlphaFoldDB" id="V7HX52"/>
<gene>
    <name evidence="1" type="ORF">LEQ_0098c</name>
</gene>
<evidence type="ECO:0000313" key="1">
    <source>
        <dbReference type="EMBL" id="ETA73793.1"/>
    </source>
</evidence>
<comment type="caution">
    <text evidence="1">The sequence shown here is derived from an EMBL/GenBank/DDBJ whole genome shotgun (WGS) entry which is preliminary data.</text>
</comment>
<evidence type="ECO:0000313" key="2">
    <source>
        <dbReference type="Proteomes" id="UP000018559"/>
    </source>
</evidence>
<organism evidence="1 2">
    <name type="scientific">Ligilactobacillus equi DPC 6820</name>
    <dbReference type="NCBI Taxonomy" id="1392007"/>
    <lineage>
        <taxon>Bacteria</taxon>
        <taxon>Bacillati</taxon>
        <taxon>Bacillota</taxon>
        <taxon>Bacilli</taxon>
        <taxon>Lactobacillales</taxon>
        <taxon>Lactobacillaceae</taxon>
        <taxon>Ligilactobacillus</taxon>
    </lineage>
</organism>
<name>V7HX52_9LACO</name>
<dbReference type="RefSeq" id="WP_023860043.1">
    <property type="nucleotide sequence ID" value="NZ_AWWH01000158.1"/>
</dbReference>
<dbReference type="Proteomes" id="UP000018559">
    <property type="component" value="Unassembled WGS sequence"/>
</dbReference>
<dbReference type="PATRIC" id="fig|1392007.3.peg.1446"/>
<dbReference type="EMBL" id="AWWH01000158">
    <property type="protein sequence ID" value="ETA73793.1"/>
    <property type="molecule type" value="Genomic_DNA"/>
</dbReference>